<reference evidence="1 2" key="1">
    <citation type="journal article" date="2013" name="Mar. Genomics">
        <title>Expression of sulfatases in Rhodopirellula baltica and the diversity of sulfatases in the genus Rhodopirellula.</title>
        <authorList>
            <person name="Wegner C.E."/>
            <person name="Richter-Heitmann T."/>
            <person name="Klindworth A."/>
            <person name="Klockow C."/>
            <person name="Richter M."/>
            <person name="Achstetter T."/>
            <person name="Glockner F.O."/>
            <person name="Harder J."/>
        </authorList>
    </citation>
    <scope>NUCLEOTIDE SEQUENCE [LARGE SCALE GENOMIC DNA]</scope>
    <source>
        <strain evidence="1 2">SH28</strain>
    </source>
</reference>
<dbReference type="Proteomes" id="UP000007993">
    <property type="component" value="Unassembled WGS sequence"/>
</dbReference>
<evidence type="ECO:0000313" key="1">
    <source>
        <dbReference type="EMBL" id="EKK00696.1"/>
    </source>
</evidence>
<proteinExistence type="predicted"/>
<comment type="caution">
    <text evidence="1">The sequence shown here is derived from an EMBL/GenBank/DDBJ whole genome shotgun (WGS) entry which is preliminary data.</text>
</comment>
<sequence length="49" mass="5403">MLASTDPSIQTVRRRQFGPVIETVGNLPTQTLSRFPLSFLGISKDGQNQ</sequence>
<evidence type="ECO:0000313" key="2">
    <source>
        <dbReference type="Proteomes" id="UP000007993"/>
    </source>
</evidence>
<name>K5E4I1_RHOBT</name>
<gene>
    <name evidence="1" type="ORF">RBSH_04009</name>
</gene>
<accession>K5E4I1</accession>
<dbReference type="AlphaFoldDB" id="K5E4I1"/>
<dbReference type="EMBL" id="AMCW01000114">
    <property type="protein sequence ID" value="EKK00696.1"/>
    <property type="molecule type" value="Genomic_DNA"/>
</dbReference>
<protein>
    <submittedName>
        <fullName evidence="1">Uncharacterized protein</fullName>
    </submittedName>
</protein>
<organism evidence="1 2">
    <name type="scientific">Rhodopirellula baltica SH28</name>
    <dbReference type="NCBI Taxonomy" id="993517"/>
    <lineage>
        <taxon>Bacteria</taxon>
        <taxon>Pseudomonadati</taxon>
        <taxon>Planctomycetota</taxon>
        <taxon>Planctomycetia</taxon>
        <taxon>Pirellulales</taxon>
        <taxon>Pirellulaceae</taxon>
        <taxon>Rhodopirellula</taxon>
    </lineage>
</organism>
<dbReference type="PATRIC" id="fig|993517.3.peg.4354"/>